<dbReference type="GO" id="GO:0006637">
    <property type="term" value="P:acyl-CoA metabolic process"/>
    <property type="evidence" value="ECO:0007669"/>
    <property type="project" value="TreeGrafter"/>
</dbReference>
<dbReference type="InterPro" id="IPR051087">
    <property type="entry name" value="Mitochondrial_ACSM"/>
</dbReference>
<dbReference type="PANTHER" id="PTHR43605:SF10">
    <property type="entry name" value="ACYL-COA SYNTHETASE MEDIUM CHAIN FAMILY MEMBER 3"/>
    <property type="match status" value="1"/>
</dbReference>
<evidence type="ECO:0000313" key="8">
    <source>
        <dbReference type="EMBL" id="EFO80210.1"/>
    </source>
</evidence>
<dbReference type="STRING" id="765420.OSCT_1907"/>
<evidence type="ECO:0000259" key="6">
    <source>
        <dbReference type="Pfam" id="PF00501"/>
    </source>
</evidence>
<dbReference type="Gene3D" id="3.30.300.30">
    <property type="match status" value="1"/>
</dbReference>
<name>E1IF06_9CHLR</name>
<accession>E1IF06</accession>
<comment type="similarity">
    <text evidence="1">Belongs to the ATP-dependent AMP-binding enzyme family.</text>
</comment>
<keyword evidence="4" id="KW-0067">ATP-binding</keyword>
<dbReference type="InterPro" id="IPR025110">
    <property type="entry name" value="AMP-bd_C"/>
</dbReference>
<evidence type="ECO:0000256" key="3">
    <source>
        <dbReference type="ARBA" id="ARBA00022741"/>
    </source>
</evidence>
<comment type="caution">
    <text evidence="8">The sequence shown here is derived from an EMBL/GenBank/DDBJ whole genome shotgun (WGS) entry which is preliminary data.</text>
</comment>
<dbReference type="InterPro" id="IPR000873">
    <property type="entry name" value="AMP-dep_synth/lig_dom"/>
</dbReference>
<reference evidence="8 9" key="1">
    <citation type="journal article" date="2011" name="J. Bacteriol.">
        <title>Draft genome sequence of the anoxygenic filamentous phototrophic bacterium Oscillochloris trichoides subsp. DG-6.</title>
        <authorList>
            <person name="Kuznetsov B.B."/>
            <person name="Ivanovsky R.N."/>
            <person name="Keppen O.I."/>
            <person name="Sukhacheva M.V."/>
            <person name="Bumazhkin B.K."/>
            <person name="Patutina E.O."/>
            <person name="Beletsky A.V."/>
            <person name="Mardanov A.V."/>
            <person name="Baslerov R.V."/>
            <person name="Panteleeva A.N."/>
            <person name="Kolganova T.V."/>
            <person name="Ravin N.V."/>
            <person name="Skryabin K.G."/>
        </authorList>
    </citation>
    <scope>NUCLEOTIDE SEQUENCE [LARGE SCALE GENOMIC DNA]</scope>
    <source>
        <strain evidence="8 9">DG-6</strain>
    </source>
</reference>
<dbReference type="GO" id="GO:0016405">
    <property type="term" value="F:CoA-ligase activity"/>
    <property type="evidence" value="ECO:0007669"/>
    <property type="project" value="UniProtKB-ARBA"/>
</dbReference>
<gene>
    <name evidence="8" type="ORF">OSCT_1907</name>
</gene>
<protein>
    <submittedName>
        <fullName evidence="8">AMP-dependent synthetase and ligase</fullName>
    </submittedName>
</protein>
<dbReference type="InterPro" id="IPR042099">
    <property type="entry name" value="ANL_N_sf"/>
</dbReference>
<dbReference type="GO" id="GO:0006633">
    <property type="term" value="P:fatty acid biosynthetic process"/>
    <property type="evidence" value="ECO:0007669"/>
    <property type="project" value="TreeGrafter"/>
</dbReference>
<dbReference type="eggNOG" id="COG0365">
    <property type="taxonomic scope" value="Bacteria"/>
</dbReference>
<dbReference type="PANTHER" id="PTHR43605">
    <property type="entry name" value="ACYL-COENZYME A SYNTHETASE"/>
    <property type="match status" value="1"/>
</dbReference>
<feature type="domain" description="AMP-binding enzyme C-terminal" evidence="7">
    <location>
        <begin position="459"/>
        <end position="536"/>
    </location>
</feature>
<keyword evidence="3" id="KW-0547">Nucleotide-binding</keyword>
<proteinExistence type="inferred from homology"/>
<evidence type="ECO:0000256" key="2">
    <source>
        <dbReference type="ARBA" id="ARBA00022598"/>
    </source>
</evidence>
<dbReference type="HOGENOM" id="CLU_000022_59_10_0"/>
<dbReference type="OrthoDB" id="9778383at2"/>
<feature type="region of interest" description="Disordered" evidence="5">
    <location>
        <begin position="546"/>
        <end position="569"/>
    </location>
</feature>
<dbReference type="EMBL" id="ADVR01000079">
    <property type="protein sequence ID" value="EFO80210.1"/>
    <property type="molecule type" value="Genomic_DNA"/>
</dbReference>
<evidence type="ECO:0000256" key="4">
    <source>
        <dbReference type="ARBA" id="ARBA00022840"/>
    </source>
</evidence>
<dbReference type="AlphaFoldDB" id="E1IF06"/>
<evidence type="ECO:0000259" key="7">
    <source>
        <dbReference type="Pfam" id="PF13193"/>
    </source>
</evidence>
<dbReference type="Gene3D" id="3.40.50.12780">
    <property type="entry name" value="N-terminal domain of ligase-like"/>
    <property type="match status" value="1"/>
</dbReference>
<evidence type="ECO:0000256" key="5">
    <source>
        <dbReference type="SAM" id="MobiDB-lite"/>
    </source>
</evidence>
<dbReference type="Proteomes" id="UP000054010">
    <property type="component" value="Unassembled WGS sequence"/>
</dbReference>
<dbReference type="Pfam" id="PF13193">
    <property type="entry name" value="AMP-binding_C"/>
    <property type="match status" value="1"/>
</dbReference>
<dbReference type="GO" id="GO:0004321">
    <property type="term" value="F:fatty-acyl-CoA synthase activity"/>
    <property type="evidence" value="ECO:0007669"/>
    <property type="project" value="TreeGrafter"/>
</dbReference>
<dbReference type="GO" id="GO:0015645">
    <property type="term" value="F:fatty acid ligase activity"/>
    <property type="evidence" value="ECO:0007669"/>
    <property type="project" value="TreeGrafter"/>
</dbReference>
<dbReference type="Pfam" id="PF00501">
    <property type="entry name" value="AMP-binding"/>
    <property type="match status" value="1"/>
</dbReference>
<dbReference type="SUPFAM" id="SSF56801">
    <property type="entry name" value="Acetyl-CoA synthetase-like"/>
    <property type="match status" value="1"/>
</dbReference>
<keyword evidence="9" id="KW-1185">Reference proteome</keyword>
<organism evidence="8 9">
    <name type="scientific">Oscillochloris trichoides DG-6</name>
    <dbReference type="NCBI Taxonomy" id="765420"/>
    <lineage>
        <taxon>Bacteria</taxon>
        <taxon>Bacillati</taxon>
        <taxon>Chloroflexota</taxon>
        <taxon>Chloroflexia</taxon>
        <taxon>Chloroflexales</taxon>
        <taxon>Chloroflexineae</taxon>
        <taxon>Oscillochloridaceae</taxon>
        <taxon>Oscillochloris</taxon>
    </lineage>
</organism>
<dbReference type="InterPro" id="IPR045851">
    <property type="entry name" value="AMP-bd_C_sf"/>
</dbReference>
<feature type="compositionally biased region" description="Acidic residues" evidence="5">
    <location>
        <begin position="559"/>
        <end position="569"/>
    </location>
</feature>
<evidence type="ECO:0000256" key="1">
    <source>
        <dbReference type="ARBA" id="ARBA00006432"/>
    </source>
</evidence>
<evidence type="ECO:0000313" key="9">
    <source>
        <dbReference type="Proteomes" id="UP000054010"/>
    </source>
</evidence>
<feature type="domain" description="AMP-dependent synthetase/ligase" evidence="6">
    <location>
        <begin position="54"/>
        <end position="408"/>
    </location>
</feature>
<keyword evidence="2 8" id="KW-0436">Ligase</keyword>
<dbReference type="FunFam" id="3.30.300.30:FF:000028">
    <property type="entry name" value="AMP-dependent synthetase"/>
    <property type="match status" value="1"/>
</dbReference>
<sequence length="569" mass="63663">MPNDVVAPVTERFRAMRDFLITHREDYATALRDFTWPQFEQFNWAIDWFDVIAQGNDRLALWIVEEDGRETRRTYAEMSQQTNRVANWLRQLGVRRGDRIILMLGNQVELWETVLAAMKLGAVIIPSATLLASADLQDRVERGAVRHVVARAVDAPKFAEVPGDYTRIAVGDPVEGWHNFSAAYSADADFTPDGVTQGNDPLLLYFTSGTTARPKLVQHTYTSYPVGHLSTMYWIGLQPGDIHLNISSPGWAKHAWSNVFAPWNAEATVFIYNYSRFHATALLEQLVRCQVTTFCAPPTVWRMLIQEDLSVWKVAMRELVGAGEPLNPEVIEQVQRSWGLTIRDGFGQTETTAQIGNPPGQPIKAGSMGRPLPGYKIALIDPLSEAAGDEGEICLDLSARPLGLMVGYLDDNMRTSSAMRNGYYHTGDIASRDADGYITFIGRTDDVFKASDYRISPFELESVLLEHEAVAEAAVVPSPDPIRLAVPKAYVVLAAGWEPNAATAETILRFCRDRLAPYKRIRRIEFGELPKTISGKIRRVELRAHEEEIHGGGKPNTEFSEEDFPDLKK</sequence>
<dbReference type="GO" id="GO:0005524">
    <property type="term" value="F:ATP binding"/>
    <property type="evidence" value="ECO:0007669"/>
    <property type="project" value="UniProtKB-KW"/>
</dbReference>